<gene>
    <name evidence="2" type="ORF">BIW11_11100</name>
</gene>
<evidence type="ECO:0000259" key="1">
    <source>
        <dbReference type="Pfam" id="PF00567"/>
    </source>
</evidence>
<dbReference type="SUPFAM" id="SSF63748">
    <property type="entry name" value="Tudor/PWWP/MBT"/>
    <property type="match status" value="1"/>
</dbReference>
<dbReference type="Pfam" id="PF00567">
    <property type="entry name" value="TUDOR"/>
    <property type="match status" value="1"/>
</dbReference>
<reference evidence="2 3" key="1">
    <citation type="journal article" date="2017" name="Gigascience">
        <title>Draft genome of the honey bee ectoparasitic mite, Tropilaelaps mercedesae, is shaped by the parasitic life history.</title>
        <authorList>
            <person name="Dong X."/>
            <person name="Armstrong S.D."/>
            <person name="Xia D."/>
            <person name="Makepeace B.L."/>
            <person name="Darby A.C."/>
            <person name="Kadowaki T."/>
        </authorList>
    </citation>
    <scope>NUCLEOTIDE SEQUENCE [LARGE SCALE GENOMIC DNA]</scope>
    <source>
        <strain evidence="2">Wuxi-XJTLU</strain>
    </source>
</reference>
<feature type="non-terminal residue" evidence="2">
    <location>
        <position position="1"/>
    </location>
</feature>
<sequence length="221" mass="24745">LRVSGAVDYFRIPVDPDGDDAEAEKFSLTEVLMLRWKMLTAEGAPESGERVRVIHHDRTSLGVQLLRLDVERLRELESVLAQKSRTTKPCQPSQLKEEALVAAQKKDSVVRGVVCTVIGKKARVYLLDYGITETLNIDQLCDLPTEMVTQVPIYGVRVLLDKEGLVSAEHGSLIPNENTSLTNRIVRLGWLSPRTLTTVWARLLSIGEWNPGLENFTTRII</sequence>
<protein>
    <recommendedName>
        <fullName evidence="1">Tudor domain-containing protein</fullName>
    </recommendedName>
</protein>
<comment type="caution">
    <text evidence="2">The sequence shown here is derived from an EMBL/GenBank/DDBJ whole genome shotgun (WGS) entry which is preliminary data.</text>
</comment>
<name>A0A1V9XCI0_9ACAR</name>
<dbReference type="Gene3D" id="2.30.30.140">
    <property type="match status" value="1"/>
</dbReference>
<dbReference type="InParanoid" id="A0A1V9XCI0"/>
<dbReference type="EMBL" id="MNPL01015015">
    <property type="protein sequence ID" value="OQR71275.1"/>
    <property type="molecule type" value="Genomic_DNA"/>
</dbReference>
<evidence type="ECO:0000313" key="3">
    <source>
        <dbReference type="Proteomes" id="UP000192247"/>
    </source>
</evidence>
<organism evidence="2 3">
    <name type="scientific">Tropilaelaps mercedesae</name>
    <dbReference type="NCBI Taxonomy" id="418985"/>
    <lineage>
        <taxon>Eukaryota</taxon>
        <taxon>Metazoa</taxon>
        <taxon>Ecdysozoa</taxon>
        <taxon>Arthropoda</taxon>
        <taxon>Chelicerata</taxon>
        <taxon>Arachnida</taxon>
        <taxon>Acari</taxon>
        <taxon>Parasitiformes</taxon>
        <taxon>Mesostigmata</taxon>
        <taxon>Gamasina</taxon>
        <taxon>Dermanyssoidea</taxon>
        <taxon>Laelapidae</taxon>
        <taxon>Tropilaelaps</taxon>
    </lineage>
</organism>
<evidence type="ECO:0000313" key="2">
    <source>
        <dbReference type="EMBL" id="OQR71275.1"/>
    </source>
</evidence>
<keyword evidence="3" id="KW-1185">Reference proteome</keyword>
<feature type="domain" description="Tudor" evidence="1">
    <location>
        <begin position="72"/>
        <end position="160"/>
    </location>
</feature>
<dbReference type="Proteomes" id="UP000192247">
    <property type="component" value="Unassembled WGS sequence"/>
</dbReference>
<accession>A0A1V9XCI0</accession>
<dbReference type="InterPro" id="IPR002999">
    <property type="entry name" value="Tudor"/>
</dbReference>
<dbReference type="AlphaFoldDB" id="A0A1V9XCI0"/>
<proteinExistence type="predicted"/>